<sequence length="192" mass="20683">MSAQEEQLIELLLTLKKTTPDQSRAILASTPQIAYALITLMVKMNAVDVQVLQKTLTTYSATIPPPAAQPPAQAMQPASAVPPHLSQYRTPTPQARTPPHYNGHGHTPQPSNQGYMSQEQYNSSSSYPTPPLASQGMSGSSTILPDALASLPEEQKAMIMRVISMTPEQINMLPPAERAGVIQLRTSLGLLS</sequence>
<keyword evidence="2" id="KW-0539">Nucleus</keyword>
<evidence type="ECO:0000256" key="1">
    <source>
        <dbReference type="ARBA" id="ARBA00004123"/>
    </source>
</evidence>
<feature type="compositionally biased region" description="Polar residues" evidence="3">
    <location>
        <begin position="108"/>
        <end position="127"/>
    </location>
</feature>
<evidence type="ECO:0008006" key="8">
    <source>
        <dbReference type="Google" id="ProtNLM"/>
    </source>
</evidence>
<dbReference type="InterPro" id="IPR025742">
    <property type="entry name" value="CSTF2_hinge"/>
</dbReference>
<dbReference type="Pfam" id="PF14304">
    <property type="entry name" value="CSTF_C"/>
    <property type="match status" value="1"/>
</dbReference>
<proteinExistence type="predicted"/>
<dbReference type="HOGENOM" id="CLU_067140_0_0_1"/>
<dbReference type="EMBL" id="KN822030">
    <property type="protein sequence ID" value="KIM64139.1"/>
    <property type="molecule type" value="Genomic_DNA"/>
</dbReference>
<keyword evidence="7" id="KW-1185">Reference proteome</keyword>
<dbReference type="Proteomes" id="UP000053989">
    <property type="component" value="Unassembled WGS sequence"/>
</dbReference>
<dbReference type="GO" id="GO:0031124">
    <property type="term" value="P:mRNA 3'-end processing"/>
    <property type="evidence" value="ECO:0007669"/>
    <property type="project" value="InterPro"/>
</dbReference>
<feature type="compositionally biased region" description="Low complexity" evidence="3">
    <location>
        <begin position="70"/>
        <end position="83"/>
    </location>
</feature>
<dbReference type="AlphaFoldDB" id="A0A0C3E6U3"/>
<comment type="subcellular location">
    <subcellularLocation>
        <location evidence="1">Nucleus</location>
    </subcellularLocation>
</comment>
<feature type="domain" description="Transcription termination and cleavage factor C-terminal" evidence="4">
    <location>
        <begin position="154"/>
        <end position="186"/>
    </location>
</feature>
<dbReference type="PANTHER" id="PTHR45735">
    <property type="entry name" value="CLEAVAGE STIMULATION FACTOR SUBUNIT 2"/>
    <property type="match status" value="1"/>
</dbReference>
<feature type="region of interest" description="Disordered" evidence="3">
    <location>
        <begin position="67"/>
        <end position="139"/>
    </location>
</feature>
<evidence type="ECO:0000256" key="2">
    <source>
        <dbReference type="ARBA" id="ARBA00023242"/>
    </source>
</evidence>
<evidence type="ECO:0000259" key="5">
    <source>
        <dbReference type="Pfam" id="PF14327"/>
    </source>
</evidence>
<reference evidence="6 7" key="1">
    <citation type="submission" date="2014-04" db="EMBL/GenBank/DDBJ databases">
        <authorList>
            <consortium name="DOE Joint Genome Institute"/>
            <person name="Kuo A."/>
            <person name="Kohler A."/>
            <person name="Nagy L.G."/>
            <person name="Floudas D."/>
            <person name="Copeland A."/>
            <person name="Barry K.W."/>
            <person name="Cichocki N."/>
            <person name="Veneault-Fourrey C."/>
            <person name="LaButti K."/>
            <person name="Lindquist E.A."/>
            <person name="Lipzen A."/>
            <person name="Lundell T."/>
            <person name="Morin E."/>
            <person name="Murat C."/>
            <person name="Sun H."/>
            <person name="Tunlid A."/>
            <person name="Henrissat B."/>
            <person name="Grigoriev I.V."/>
            <person name="Hibbett D.S."/>
            <person name="Martin F."/>
            <person name="Nordberg H.P."/>
            <person name="Cantor M.N."/>
            <person name="Hua S.X."/>
        </authorList>
    </citation>
    <scope>NUCLEOTIDE SEQUENCE [LARGE SCALE GENOMIC DNA]</scope>
    <source>
        <strain evidence="6 7">Foug A</strain>
    </source>
</reference>
<dbReference type="OrthoDB" id="272703at2759"/>
<dbReference type="GO" id="GO:0005847">
    <property type="term" value="C:mRNA cleavage and polyadenylation specificity factor complex"/>
    <property type="evidence" value="ECO:0007669"/>
    <property type="project" value="TreeGrafter"/>
</dbReference>
<dbReference type="InterPro" id="IPR038192">
    <property type="entry name" value="CSTF_C_sf"/>
</dbReference>
<accession>A0A0C3E6U3</accession>
<feature type="domain" description="Cleavage stimulation factor subunit 2 hinge" evidence="5">
    <location>
        <begin position="3"/>
        <end position="55"/>
    </location>
</feature>
<evidence type="ECO:0000313" key="7">
    <source>
        <dbReference type="Proteomes" id="UP000053989"/>
    </source>
</evidence>
<dbReference type="GO" id="GO:0003729">
    <property type="term" value="F:mRNA binding"/>
    <property type="evidence" value="ECO:0007669"/>
    <property type="project" value="TreeGrafter"/>
</dbReference>
<protein>
    <recommendedName>
        <fullName evidence="8">Transcription termination and cleavage factor C-terminal domain-containing protein</fullName>
    </recommendedName>
</protein>
<dbReference type="STRING" id="1036808.A0A0C3E6U3"/>
<dbReference type="PANTHER" id="PTHR45735:SF2">
    <property type="entry name" value="CLEAVAGE STIMULATION FACTOR SUBUNIT 2"/>
    <property type="match status" value="1"/>
</dbReference>
<evidence type="ECO:0000256" key="3">
    <source>
        <dbReference type="SAM" id="MobiDB-lite"/>
    </source>
</evidence>
<dbReference type="InterPro" id="IPR026896">
    <property type="entry name" value="CSTF_C"/>
</dbReference>
<reference evidence="7" key="2">
    <citation type="submission" date="2015-01" db="EMBL/GenBank/DDBJ databases">
        <title>Evolutionary Origins and Diversification of the Mycorrhizal Mutualists.</title>
        <authorList>
            <consortium name="DOE Joint Genome Institute"/>
            <consortium name="Mycorrhizal Genomics Consortium"/>
            <person name="Kohler A."/>
            <person name="Kuo A."/>
            <person name="Nagy L.G."/>
            <person name="Floudas D."/>
            <person name="Copeland A."/>
            <person name="Barry K.W."/>
            <person name="Cichocki N."/>
            <person name="Veneault-Fourrey C."/>
            <person name="LaButti K."/>
            <person name="Lindquist E.A."/>
            <person name="Lipzen A."/>
            <person name="Lundell T."/>
            <person name="Morin E."/>
            <person name="Murat C."/>
            <person name="Riley R."/>
            <person name="Ohm R."/>
            <person name="Sun H."/>
            <person name="Tunlid A."/>
            <person name="Henrissat B."/>
            <person name="Grigoriev I.V."/>
            <person name="Hibbett D.S."/>
            <person name="Martin F."/>
        </authorList>
    </citation>
    <scope>NUCLEOTIDE SEQUENCE [LARGE SCALE GENOMIC DNA]</scope>
    <source>
        <strain evidence="7">Foug A</strain>
    </source>
</reference>
<name>A0A0C3E6U3_9AGAM</name>
<organism evidence="6 7">
    <name type="scientific">Scleroderma citrinum Foug A</name>
    <dbReference type="NCBI Taxonomy" id="1036808"/>
    <lineage>
        <taxon>Eukaryota</taxon>
        <taxon>Fungi</taxon>
        <taxon>Dikarya</taxon>
        <taxon>Basidiomycota</taxon>
        <taxon>Agaricomycotina</taxon>
        <taxon>Agaricomycetes</taxon>
        <taxon>Agaricomycetidae</taxon>
        <taxon>Boletales</taxon>
        <taxon>Sclerodermatineae</taxon>
        <taxon>Sclerodermataceae</taxon>
        <taxon>Scleroderma</taxon>
    </lineage>
</organism>
<evidence type="ECO:0000313" key="6">
    <source>
        <dbReference type="EMBL" id="KIM64139.1"/>
    </source>
</evidence>
<dbReference type="Gene3D" id="1.10.20.70">
    <property type="entry name" value="Transcription termination and cleavage factor, C-terminal domain"/>
    <property type="match status" value="1"/>
</dbReference>
<gene>
    <name evidence="6" type="ORF">SCLCIDRAFT_1213549</name>
</gene>
<dbReference type="InParanoid" id="A0A0C3E6U3"/>
<evidence type="ECO:0000259" key="4">
    <source>
        <dbReference type="Pfam" id="PF14304"/>
    </source>
</evidence>
<dbReference type="Pfam" id="PF14327">
    <property type="entry name" value="CSTF2_hinge"/>
    <property type="match status" value="1"/>
</dbReference>